<dbReference type="CDD" id="cd03263">
    <property type="entry name" value="ABC_subfamily_A"/>
    <property type="match status" value="2"/>
</dbReference>
<accession>A0A371G7Q3</accession>
<keyword evidence="4 10" id="KW-0812">Transmembrane</keyword>
<evidence type="ECO:0000313" key="13">
    <source>
        <dbReference type="Proteomes" id="UP000257109"/>
    </source>
</evidence>
<feature type="transmembrane region" description="Helical" evidence="10">
    <location>
        <begin position="368"/>
        <end position="389"/>
    </location>
</feature>
<name>A0A371G7Q3_MUCPR</name>
<feature type="transmembrane region" description="Helical" evidence="10">
    <location>
        <begin position="328"/>
        <end position="348"/>
    </location>
</feature>
<evidence type="ECO:0000256" key="1">
    <source>
        <dbReference type="ARBA" id="ARBA00004141"/>
    </source>
</evidence>
<dbReference type="GO" id="GO:0016020">
    <property type="term" value="C:membrane"/>
    <property type="evidence" value="ECO:0007669"/>
    <property type="project" value="UniProtKB-SubCell"/>
</dbReference>
<dbReference type="InterPro" id="IPR056264">
    <property type="entry name" value="R2_ABCA1-4-like"/>
</dbReference>
<feature type="transmembrane region" description="Helical" evidence="10">
    <location>
        <begin position="1247"/>
        <end position="1277"/>
    </location>
</feature>
<dbReference type="GO" id="GO:0005524">
    <property type="term" value="F:ATP binding"/>
    <property type="evidence" value="ECO:0007669"/>
    <property type="project" value="UniProtKB-KW"/>
</dbReference>
<evidence type="ECO:0000256" key="10">
    <source>
        <dbReference type="SAM" id="Phobius"/>
    </source>
</evidence>
<comment type="subcellular location">
    <subcellularLocation>
        <location evidence="1">Membrane</location>
        <topology evidence="1">Multi-pass membrane protein</topology>
    </subcellularLocation>
</comment>
<dbReference type="InterPro" id="IPR017871">
    <property type="entry name" value="ABC_transporter-like_CS"/>
</dbReference>
<dbReference type="PANTHER" id="PTHR19229">
    <property type="entry name" value="ATP-BINDING CASSETTE TRANSPORTER SUBFAMILY A ABCA"/>
    <property type="match status" value="1"/>
</dbReference>
<evidence type="ECO:0000256" key="8">
    <source>
        <dbReference type="ARBA" id="ARBA00022989"/>
    </source>
</evidence>
<comment type="similarity">
    <text evidence="2">Belongs to the ABC transporter superfamily. ABCA family. CPR flippase (TC 3.A.1.211) subfamily.</text>
</comment>
<gene>
    <name evidence="12" type="primary">ABCA1</name>
    <name evidence="12" type="ORF">CR513_32067</name>
</gene>
<dbReference type="Proteomes" id="UP000257109">
    <property type="component" value="Unassembled WGS sequence"/>
</dbReference>
<feature type="domain" description="ABC transporter" evidence="11">
    <location>
        <begin position="511"/>
        <end position="744"/>
    </location>
</feature>
<dbReference type="GO" id="GO:0016887">
    <property type="term" value="F:ATP hydrolysis activity"/>
    <property type="evidence" value="ECO:0007669"/>
    <property type="project" value="InterPro"/>
</dbReference>
<feature type="transmembrane region" description="Helical" evidence="10">
    <location>
        <begin position="1139"/>
        <end position="1162"/>
    </location>
</feature>
<keyword evidence="13" id="KW-1185">Reference proteome</keyword>
<feature type="transmembrane region" description="Helical" evidence="10">
    <location>
        <begin position="1352"/>
        <end position="1375"/>
    </location>
</feature>
<dbReference type="Pfam" id="PF12698">
    <property type="entry name" value="ABC2_membrane_3"/>
    <property type="match status" value="2"/>
</dbReference>
<dbReference type="InterPro" id="IPR027417">
    <property type="entry name" value="P-loop_NTPase"/>
</dbReference>
<dbReference type="STRING" id="157652.A0A371G7Q3"/>
<dbReference type="Pfam" id="PF23321">
    <property type="entry name" value="R1_ABCA1"/>
    <property type="match status" value="1"/>
</dbReference>
<evidence type="ECO:0000313" key="12">
    <source>
        <dbReference type="EMBL" id="RDX86589.1"/>
    </source>
</evidence>
<reference evidence="12" key="1">
    <citation type="submission" date="2018-05" db="EMBL/GenBank/DDBJ databases">
        <title>Draft genome of Mucuna pruriens seed.</title>
        <authorList>
            <person name="Nnadi N.E."/>
            <person name="Vos R."/>
            <person name="Hasami M.H."/>
            <person name="Devisetty U.K."/>
            <person name="Aguiy J.C."/>
        </authorList>
    </citation>
    <scope>NUCLEOTIDE SEQUENCE [LARGE SCALE GENOMIC DNA]</scope>
    <source>
        <strain evidence="12">JCA_2017</strain>
    </source>
</reference>
<evidence type="ECO:0000259" key="11">
    <source>
        <dbReference type="PROSITE" id="PS50893"/>
    </source>
</evidence>
<dbReference type="FunFam" id="3.40.50.300:FF:000904">
    <property type="entry name" value="ABC transporter A family member 1"/>
    <property type="match status" value="1"/>
</dbReference>
<dbReference type="InterPro" id="IPR003593">
    <property type="entry name" value="AAA+_ATPase"/>
</dbReference>
<dbReference type="FunFam" id="3.40.50.300:FF:000298">
    <property type="entry name" value="ATP-binding cassette sub-family A member 12"/>
    <property type="match status" value="1"/>
</dbReference>
<dbReference type="GO" id="GO:0005319">
    <property type="term" value="F:lipid transporter activity"/>
    <property type="evidence" value="ECO:0007669"/>
    <property type="project" value="TreeGrafter"/>
</dbReference>
<evidence type="ECO:0000256" key="2">
    <source>
        <dbReference type="ARBA" id="ARBA00008526"/>
    </source>
</evidence>
<dbReference type="SUPFAM" id="SSF52540">
    <property type="entry name" value="P-loop containing nucleoside triphosphate hydrolases"/>
    <property type="match status" value="2"/>
</dbReference>
<dbReference type="PROSITE" id="PS50893">
    <property type="entry name" value="ABC_TRANSPORTER_2"/>
    <property type="match status" value="2"/>
</dbReference>
<keyword evidence="6" id="KW-0547">Nucleotide-binding</keyword>
<feature type="transmembrane region" description="Helical" evidence="10">
    <location>
        <begin position="287"/>
        <end position="307"/>
    </location>
</feature>
<dbReference type="InterPro" id="IPR013525">
    <property type="entry name" value="ABC2_TM"/>
</dbReference>
<feature type="transmembrane region" description="Helical" evidence="10">
    <location>
        <begin position="1419"/>
        <end position="1442"/>
    </location>
</feature>
<keyword evidence="8 10" id="KW-1133">Transmembrane helix</keyword>
<dbReference type="Gene3D" id="3.40.50.300">
    <property type="entry name" value="P-loop containing nucleotide triphosphate hydrolases"/>
    <property type="match status" value="2"/>
</dbReference>
<dbReference type="InterPro" id="IPR026082">
    <property type="entry name" value="ABCA"/>
</dbReference>
<sequence>MGAASRQLKVMLRKNWLLKIRHPFVTAAEILLPTIVLLLLAAVRTQVDTQIHQAQPHIQKDMFVEVGKGISPNFQQVLQSLLDRGEYLAFAPDSDETKLLIDVVSIKFPLLKLVSRVYKDEVELETYIRSDAYGTCNQARNCSNPRIKGAVVFYEQGPQSFDYSIRLNHTWAFSGFPDVTTIMDTNGPFLNDLELGVSAIPTMQYSLSGFLTLQQMVDSFIILIAQQSDLNFNAGSVELPLPGFHDTNSSLKIPWTHFNPAHIRIAPFPTRQYTDDQFQSIIKKVMGILYLLGFLYPISRLISYSVFEKEQKIKEGLYMMGLKDGIFHLSWFITYALQFAISSGILTACTMDNLFKYSDKTLVAYLRILKVIASLLSPTAFALGSINFADYERAHVGLRWSNIWRESSGVNFFACLLMMILDTLLYCVIGLYFDKVLPREYGQRYPWSFIFQKDFWRKKKIVKHCSSGFKVKISGKNSESEANLSGEYSSKPAIETISLDMKQQELDGRCIQIRNLHKVYATKKGDCCAVNSLQLTLYENQILALLGHNGAGKSTTISMLVGLLPPTSGDALVFGKNIVSDIDEIRKVLGVCPQHDILFPELTVREHLELFAILKGVEEHSLDNAVINMADEVGLADKINSIVRTLSGGMKRKLSLGIALIGNSKVIVLDEPTSGMDPYSMRLTWQLIKKIKKGRIILLTTHSMDEADELGDRIAIMANGSLKCCGSSLFLKHQYGVGYTLTLVKSAPTASVAGDIVYRHVPSATCVSEVGTEISFRLPMASSSAFERMFREIEGCMKKPILDMEFSGNGDRDSLGIESYGISVTTLEEVFLRVAGCDYDEVECFEENNHSLISDSVASLPTNHHPSTKLSYLKIFGNYKKIFGFMSTMLGRVCGLIFSTVISFINFLGMQCCSCCLITRSTFWQHSKALFIKRAISARRDHKTIIFQLMIPTLFLFIGLLFLKLKPHPDQQSLTLSTSHFNPLLSGGGGGGPIPFNLSLPIAEKVAQNVIGGWIQRFEPSSYRFPNSEKALADAVKAAGPTLGPALLSMSEYLMSSFNESYQSRYGAIVMDDQNDDGSLGYTVLHNCSCQHAAPTFINLMNSAILRLATHDTNMTIQTRNHPLPTTQSQHLQRHDLDAFSAAIIVNIAFSFIPASFAVSIVKEREVKAKQQQLISFCPVILGFYIYLGLCELLVSSLFCHSSLLHLWYVSDSLLMIISFYLHIYFARKITWIMNPSKYQQKSNASFLDWQFLFHIWLEIGNFCLLDLSLLFCFFLRRSYHLDFDHNIIPDSPQYSQALGPLLGFLFYSLDQFVGGVSLLPTILMLLEYGLAIASSTYCLTFFFFDHTMAQNVVLLIHFFTGLILMVISFIMGLMPSTMSANSFLKNFFRISPGFCFADGLASLALLRQGMKDKTSDGVFDWNVTGASICYLAVESFSYFLLTLALEIFPSLKLTSFMIKKWWGKINIFRHDTPYSEPLLEPYSETVAMDFDEDVDVKTERNRVLSGSLDNSIIYLRNLRKVYFEEKHHGRKVAVDSLTFSVQEGECFGFLGTNGAGKTTTLSMLCGEESPSDGTAFIFGKDICSHPKAARQYIGYCPQFDALLEYLTVQEHLELYARIKGVPDFAIENVVMEKLSEFDLLKHANKPSFSLSGGNKRKLSVAIAMIGDPPIVILDEPSTGMDPIAKRFMWDVISRISTRRGKTAVILTTHSMNEAQALCTRIGIMVGGRLRCIGSPQHLKTRFGNHLELEVKPTEVSSVDLQTLCQAIQERLLDVPSHPRSLLNDLEICIGGSDSVTSGNTSIAEISLTREMIGLIGRWLDNEERVKILISCTPVYDGASQEQLSEQLFRDGGIPLPVFSEWWLSKQKFSEIDSFILSSFRGARCQGCNGLSIRYQLPYSEDFSLADVFGLLERNRNRLGIAEYSISQSTLETIFNHFAANP</sequence>
<proteinExistence type="inferred from homology"/>
<feature type="transmembrane region" description="Helical" evidence="10">
    <location>
        <begin position="1207"/>
        <end position="1226"/>
    </location>
</feature>
<feature type="transmembrane region" description="Helical" evidence="10">
    <location>
        <begin position="1174"/>
        <end position="1195"/>
    </location>
</feature>
<evidence type="ECO:0000256" key="3">
    <source>
        <dbReference type="ARBA" id="ARBA00022448"/>
    </source>
</evidence>
<keyword evidence="7" id="KW-0067">ATP-binding</keyword>
<dbReference type="GO" id="GO:0140359">
    <property type="term" value="F:ABC-type transporter activity"/>
    <property type="evidence" value="ECO:0007669"/>
    <property type="project" value="InterPro"/>
</dbReference>
<organism evidence="12 13">
    <name type="scientific">Mucuna pruriens</name>
    <name type="common">Velvet bean</name>
    <name type="synonym">Dolichos pruriens</name>
    <dbReference type="NCBI Taxonomy" id="157652"/>
    <lineage>
        <taxon>Eukaryota</taxon>
        <taxon>Viridiplantae</taxon>
        <taxon>Streptophyta</taxon>
        <taxon>Embryophyta</taxon>
        <taxon>Tracheophyta</taxon>
        <taxon>Spermatophyta</taxon>
        <taxon>Magnoliopsida</taxon>
        <taxon>eudicotyledons</taxon>
        <taxon>Gunneridae</taxon>
        <taxon>Pentapetalae</taxon>
        <taxon>rosids</taxon>
        <taxon>fabids</taxon>
        <taxon>Fabales</taxon>
        <taxon>Fabaceae</taxon>
        <taxon>Papilionoideae</taxon>
        <taxon>50 kb inversion clade</taxon>
        <taxon>NPAAA clade</taxon>
        <taxon>indigoferoid/millettioid clade</taxon>
        <taxon>Phaseoleae</taxon>
        <taxon>Mucuna</taxon>
    </lineage>
</organism>
<evidence type="ECO:0000256" key="7">
    <source>
        <dbReference type="ARBA" id="ARBA00022840"/>
    </source>
</evidence>
<feature type="transmembrane region" description="Helical" evidence="10">
    <location>
        <begin position="1387"/>
        <end position="1407"/>
    </location>
</feature>
<dbReference type="OrthoDB" id="10255969at2759"/>
<protein>
    <submittedName>
        <fullName evidence="12">ABC transporter A family member 1</fullName>
    </submittedName>
</protein>
<dbReference type="SMART" id="SM00382">
    <property type="entry name" value="AAA"/>
    <property type="match status" value="2"/>
</dbReference>
<feature type="transmembrane region" description="Helical" evidence="10">
    <location>
        <begin position="944"/>
        <end position="963"/>
    </location>
</feature>
<keyword evidence="3" id="KW-0813">Transport</keyword>
<keyword evidence="5" id="KW-0677">Repeat</keyword>
<feature type="transmembrane region" description="Helical" evidence="10">
    <location>
        <begin position="896"/>
        <end position="923"/>
    </location>
</feature>
<evidence type="ECO:0000256" key="9">
    <source>
        <dbReference type="ARBA" id="ARBA00023136"/>
    </source>
</evidence>
<comment type="caution">
    <text evidence="12">The sequence shown here is derived from an EMBL/GenBank/DDBJ whole genome shotgun (WGS) entry which is preliminary data.</text>
</comment>
<dbReference type="EMBL" id="QJKJ01006475">
    <property type="protein sequence ID" value="RDX86589.1"/>
    <property type="molecule type" value="Genomic_DNA"/>
</dbReference>
<dbReference type="Pfam" id="PF00005">
    <property type="entry name" value="ABC_tran"/>
    <property type="match status" value="2"/>
</dbReference>
<evidence type="ECO:0000256" key="6">
    <source>
        <dbReference type="ARBA" id="ARBA00022741"/>
    </source>
</evidence>
<feature type="domain" description="ABC transporter" evidence="11">
    <location>
        <begin position="1514"/>
        <end position="1752"/>
    </location>
</feature>
<feature type="transmembrane region" description="Helical" evidence="10">
    <location>
        <begin position="410"/>
        <end position="433"/>
    </location>
</feature>
<evidence type="ECO:0000256" key="5">
    <source>
        <dbReference type="ARBA" id="ARBA00022737"/>
    </source>
</evidence>
<dbReference type="PROSITE" id="PS00211">
    <property type="entry name" value="ABC_TRANSPORTER_1"/>
    <property type="match status" value="2"/>
</dbReference>
<dbReference type="InterPro" id="IPR003439">
    <property type="entry name" value="ABC_transporter-like_ATP-bd"/>
</dbReference>
<evidence type="ECO:0000256" key="4">
    <source>
        <dbReference type="ARBA" id="ARBA00022692"/>
    </source>
</evidence>
<feature type="transmembrane region" description="Helical" evidence="10">
    <location>
        <begin position="1323"/>
        <end position="1345"/>
    </location>
</feature>
<dbReference type="PANTHER" id="PTHR19229:SF267">
    <property type="entry name" value="ABC TRANSPORTER A FAMILY MEMBER 1"/>
    <property type="match status" value="1"/>
</dbReference>
<keyword evidence="9 10" id="KW-0472">Membrane</keyword>